<evidence type="ECO:0000313" key="2">
    <source>
        <dbReference type="Proteomes" id="UP000652761"/>
    </source>
</evidence>
<sequence>MIGLQFWEEQPWERFVGGISPSSVPPPVAVGSGDFTPPHPRVPAASPSSVFPPVVVVAGPSSVSPPIVVGSGQSTPSPRTIVGSVPEDVVSLHEGGGSFHESTLWEVWINGDKIEPAQAPQFITRTIQAHFPRPIHRFNDFPMEVQELLYQMFMSNHRLVWTTTARSNFKHLMYNARKNAQKVCQHAYLTLWRERAPTWMMRDYWKSLCNIWAAERWQQTSTTMKVNQAANLEANMHTSGSVSFASHQSRLENELKWSTTFQEVFDKTHKKKGTDQYISNRAQEVAESYS</sequence>
<evidence type="ECO:0000313" key="1">
    <source>
        <dbReference type="EMBL" id="MQL79212.1"/>
    </source>
</evidence>
<gene>
    <name evidence="1" type="ORF">Taro_011639</name>
</gene>
<dbReference type="Proteomes" id="UP000652761">
    <property type="component" value="Unassembled WGS sequence"/>
</dbReference>
<name>A0A843U1Y7_COLES</name>
<comment type="caution">
    <text evidence="1">The sequence shown here is derived from an EMBL/GenBank/DDBJ whole genome shotgun (WGS) entry which is preliminary data.</text>
</comment>
<keyword evidence="2" id="KW-1185">Reference proteome</keyword>
<proteinExistence type="predicted"/>
<dbReference type="EMBL" id="NMUH01000440">
    <property type="protein sequence ID" value="MQL79212.1"/>
    <property type="molecule type" value="Genomic_DNA"/>
</dbReference>
<dbReference type="OrthoDB" id="629495at2759"/>
<dbReference type="AlphaFoldDB" id="A0A843U1Y7"/>
<dbReference type="InterPro" id="IPR004252">
    <property type="entry name" value="Probable_transposase_24"/>
</dbReference>
<protein>
    <submittedName>
        <fullName evidence="1">Uncharacterized protein</fullName>
    </submittedName>
</protein>
<reference evidence="1" key="1">
    <citation type="submission" date="2017-07" db="EMBL/GenBank/DDBJ databases">
        <title>Taro Niue Genome Assembly and Annotation.</title>
        <authorList>
            <person name="Atibalentja N."/>
            <person name="Keating K."/>
            <person name="Fields C.J."/>
        </authorList>
    </citation>
    <scope>NUCLEOTIDE SEQUENCE</scope>
    <source>
        <strain evidence="1">Niue_2</strain>
        <tissue evidence="1">Leaf</tissue>
    </source>
</reference>
<organism evidence="1 2">
    <name type="scientific">Colocasia esculenta</name>
    <name type="common">Wild taro</name>
    <name type="synonym">Arum esculentum</name>
    <dbReference type="NCBI Taxonomy" id="4460"/>
    <lineage>
        <taxon>Eukaryota</taxon>
        <taxon>Viridiplantae</taxon>
        <taxon>Streptophyta</taxon>
        <taxon>Embryophyta</taxon>
        <taxon>Tracheophyta</taxon>
        <taxon>Spermatophyta</taxon>
        <taxon>Magnoliopsida</taxon>
        <taxon>Liliopsida</taxon>
        <taxon>Araceae</taxon>
        <taxon>Aroideae</taxon>
        <taxon>Colocasieae</taxon>
        <taxon>Colocasia</taxon>
    </lineage>
</organism>
<accession>A0A843U1Y7</accession>
<dbReference type="Pfam" id="PF03004">
    <property type="entry name" value="Transposase_24"/>
    <property type="match status" value="1"/>
</dbReference>